<reference evidence="3 4" key="1">
    <citation type="submission" date="2024-09" db="EMBL/GenBank/DDBJ databases">
        <authorList>
            <person name="Lee S.D."/>
        </authorList>
    </citation>
    <scope>NUCLEOTIDE SEQUENCE [LARGE SCALE GENOMIC DNA]</scope>
    <source>
        <strain evidence="3 4">N1-5</strain>
    </source>
</reference>
<proteinExistence type="predicted"/>
<dbReference type="RefSeq" id="WP_157623881.1">
    <property type="nucleotide sequence ID" value="NZ_JBHEZZ010000017.1"/>
</dbReference>
<evidence type="ECO:0000256" key="2">
    <source>
        <dbReference type="SAM" id="Phobius"/>
    </source>
</evidence>
<sequence length="81" mass="8398">MSVFDILIAVVVVIAFAVLVIRLVTDGVDDRRRSSDPDAQGAWTGADFSDDAHHSSGGHHAHHDPGIHHGGGDFGGGGHHG</sequence>
<evidence type="ECO:0000313" key="3">
    <source>
        <dbReference type="EMBL" id="MFC1404865.1"/>
    </source>
</evidence>
<keyword evidence="2" id="KW-1133">Transmembrane helix</keyword>
<gene>
    <name evidence="3" type="ORF">ACEZDJ_26605</name>
</gene>
<keyword evidence="4" id="KW-1185">Reference proteome</keyword>
<accession>A0ABV6UTR8</accession>
<name>A0ABV6UTR8_9ACTN</name>
<keyword evidence="2" id="KW-0812">Transmembrane</keyword>
<evidence type="ECO:0000313" key="4">
    <source>
        <dbReference type="Proteomes" id="UP001592528"/>
    </source>
</evidence>
<feature type="compositionally biased region" description="Gly residues" evidence="1">
    <location>
        <begin position="72"/>
        <end position="81"/>
    </location>
</feature>
<dbReference type="EMBL" id="JBHEZZ010000017">
    <property type="protein sequence ID" value="MFC1404865.1"/>
    <property type="molecule type" value="Genomic_DNA"/>
</dbReference>
<evidence type="ECO:0008006" key="5">
    <source>
        <dbReference type="Google" id="ProtNLM"/>
    </source>
</evidence>
<evidence type="ECO:0000256" key="1">
    <source>
        <dbReference type="SAM" id="MobiDB-lite"/>
    </source>
</evidence>
<feature type="region of interest" description="Disordered" evidence="1">
    <location>
        <begin position="29"/>
        <end position="81"/>
    </location>
</feature>
<protein>
    <recommendedName>
        <fullName evidence="5">Secreted protein</fullName>
    </recommendedName>
</protein>
<comment type="caution">
    <text evidence="3">The sequence shown here is derived from an EMBL/GenBank/DDBJ whole genome shotgun (WGS) entry which is preliminary data.</text>
</comment>
<dbReference type="Proteomes" id="UP001592528">
    <property type="component" value="Unassembled WGS sequence"/>
</dbReference>
<keyword evidence="2" id="KW-0472">Membrane</keyword>
<feature type="transmembrane region" description="Helical" evidence="2">
    <location>
        <begin position="6"/>
        <end position="25"/>
    </location>
</feature>
<organism evidence="3 4">
    <name type="scientific">Streptacidiphilus cavernicola</name>
    <dbReference type="NCBI Taxonomy" id="3342716"/>
    <lineage>
        <taxon>Bacteria</taxon>
        <taxon>Bacillati</taxon>
        <taxon>Actinomycetota</taxon>
        <taxon>Actinomycetes</taxon>
        <taxon>Kitasatosporales</taxon>
        <taxon>Streptomycetaceae</taxon>
        <taxon>Streptacidiphilus</taxon>
    </lineage>
</organism>